<accession>A0A931PSX7</accession>
<evidence type="ECO:0000256" key="6">
    <source>
        <dbReference type="ARBA" id="ARBA00023136"/>
    </source>
</evidence>
<evidence type="ECO:0000256" key="1">
    <source>
        <dbReference type="ARBA" id="ARBA00004651"/>
    </source>
</evidence>
<dbReference type="InterPro" id="IPR003004">
    <property type="entry name" value="GspF/PilC"/>
</dbReference>
<dbReference type="Pfam" id="PF00482">
    <property type="entry name" value="T2SSF"/>
    <property type="match status" value="1"/>
</dbReference>
<evidence type="ECO:0000256" key="4">
    <source>
        <dbReference type="ARBA" id="ARBA00022692"/>
    </source>
</evidence>
<evidence type="ECO:0000259" key="9">
    <source>
        <dbReference type="Pfam" id="PF00482"/>
    </source>
</evidence>
<dbReference type="Gene3D" id="1.20.81.30">
    <property type="entry name" value="Type II secretion system (T2SS), domain F"/>
    <property type="match status" value="2"/>
</dbReference>
<reference evidence="10" key="1">
    <citation type="submission" date="2020-07" db="EMBL/GenBank/DDBJ databases">
        <title>Huge and variable diversity of episymbiotic CPR bacteria and DPANN archaea in groundwater ecosystems.</title>
        <authorList>
            <person name="He C.Y."/>
            <person name="Keren R."/>
            <person name="Whittaker M."/>
            <person name="Farag I.F."/>
            <person name="Doudna J."/>
            <person name="Cate J.H.D."/>
            <person name="Banfield J.F."/>
        </authorList>
    </citation>
    <scope>NUCLEOTIDE SEQUENCE</scope>
    <source>
        <strain evidence="10">NC_groundwater_17_Pr7_B-0.1um_64_12</strain>
    </source>
</reference>
<organism evidence="10 11">
    <name type="scientific">Fimbriimonas ginsengisoli</name>
    <dbReference type="NCBI Taxonomy" id="1005039"/>
    <lineage>
        <taxon>Bacteria</taxon>
        <taxon>Bacillati</taxon>
        <taxon>Armatimonadota</taxon>
        <taxon>Fimbriimonadia</taxon>
        <taxon>Fimbriimonadales</taxon>
        <taxon>Fimbriimonadaceae</taxon>
        <taxon>Fimbriimonas</taxon>
    </lineage>
</organism>
<feature type="region of interest" description="Disordered" evidence="7">
    <location>
        <begin position="51"/>
        <end position="110"/>
    </location>
</feature>
<evidence type="ECO:0000256" key="7">
    <source>
        <dbReference type="SAM" id="MobiDB-lite"/>
    </source>
</evidence>
<feature type="compositionally biased region" description="Pro residues" evidence="7">
    <location>
        <begin position="57"/>
        <end position="69"/>
    </location>
</feature>
<keyword evidence="5 8" id="KW-1133">Transmembrane helix</keyword>
<dbReference type="InterPro" id="IPR042094">
    <property type="entry name" value="T2SS_GspF_sf"/>
</dbReference>
<keyword evidence="4 8" id="KW-0812">Transmembrane</keyword>
<proteinExistence type="inferred from homology"/>
<dbReference type="Proteomes" id="UP000727962">
    <property type="component" value="Unassembled WGS sequence"/>
</dbReference>
<evidence type="ECO:0000256" key="8">
    <source>
        <dbReference type="SAM" id="Phobius"/>
    </source>
</evidence>
<dbReference type="EMBL" id="JACOSL010000015">
    <property type="protein sequence ID" value="MBI1755893.1"/>
    <property type="molecule type" value="Genomic_DNA"/>
</dbReference>
<evidence type="ECO:0000313" key="10">
    <source>
        <dbReference type="EMBL" id="MBI1755893.1"/>
    </source>
</evidence>
<dbReference type="PANTHER" id="PTHR30012:SF0">
    <property type="entry name" value="TYPE II SECRETION SYSTEM PROTEIN F-RELATED"/>
    <property type="match status" value="1"/>
</dbReference>
<dbReference type="GO" id="GO:0005886">
    <property type="term" value="C:plasma membrane"/>
    <property type="evidence" value="ECO:0007669"/>
    <property type="project" value="UniProtKB-SubCell"/>
</dbReference>
<feature type="compositionally biased region" description="Pro residues" evidence="7">
    <location>
        <begin position="77"/>
        <end position="93"/>
    </location>
</feature>
<feature type="transmembrane region" description="Helical" evidence="8">
    <location>
        <begin position="214"/>
        <end position="235"/>
    </location>
</feature>
<dbReference type="PANTHER" id="PTHR30012">
    <property type="entry name" value="GENERAL SECRETION PATHWAY PROTEIN"/>
    <property type="match status" value="1"/>
</dbReference>
<keyword evidence="6 8" id="KW-0472">Membrane</keyword>
<evidence type="ECO:0000256" key="2">
    <source>
        <dbReference type="ARBA" id="ARBA00005745"/>
    </source>
</evidence>
<dbReference type="AlphaFoldDB" id="A0A931PSX7"/>
<evidence type="ECO:0000313" key="11">
    <source>
        <dbReference type="Proteomes" id="UP000727962"/>
    </source>
</evidence>
<feature type="transmembrane region" description="Helical" evidence="8">
    <location>
        <begin position="425"/>
        <end position="446"/>
    </location>
</feature>
<feature type="region of interest" description="Disordered" evidence="7">
    <location>
        <begin position="458"/>
        <end position="504"/>
    </location>
</feature>
<dbReference type="InterPro" id="IPR018076">
    <property type="entry name" value="T2SS_GspF_dom"/>
</dbReference>
<feature type="transmembrane region" description="Helical" evidence="8">
    <location>
        <begin position="271"/>
        <end position="291"/>
    </location>
</feature>
<name>A0A931PSX7_FIMGI</name>
<gene>
    <name evidence="10" type="ORF">HYR64_02155</name>
</gene>
<comment type="caution">
    <text evidence="10">The sequence shown here is derived from an EMBL/GenBank/DDBJ whole genome shotgun (WGS) entry which is preliminary data.</text>
</comment>
<sequence>MPHFKFKAFDNAGRDHEGTLEAADAREAAAHLVAQGLKVRLLQEAAPAPQFQLGPAPAQPAPKQRPTPQAPAVRPFRPTPQAPSPQPPGPGAPAPSTKASVASSPVIRTPRGSDKDRFFLFSQTAAALRAGINPAEFFSNMAPRVPPRFRGSMSALSAAAAEGTAISAVLAQYPNLYPSSVVGLVRAGEQGGFLPEACDTVAQQAEGAHKFRRWFWWVSFVLINALLAIPGAWLVRVGLLRTWEIAEGQGVINSKQVAGDFLGALWEQLRWPIGPAVLVVWAACSVGWRLFQSDLLQGFRHRLGLAWPVFGPRARHENLTIFSWTLGKLTASGLPYNTAWGLAADAVPNLQARQQLVSLGARATAEQRVSDLIQSSKLFPREFAPIVSTAEYVGNVPGALDQLARASRAEFQSTETIARLRGGCWGMLALIVSSFAALAIVLWAWYRELLPRMADPGLNEPGYSQPATQSPSLPPVNRPQAPVRQAPTGADPDPESIAGPAPNP</sequence>
<protein>
    <submittedName>
        <fullName evidence="10">Type II secretion system F family protein</fullName>
    </submittedName>
</protein>
<keyword evidence="3" id="KW-1003">Cell membrane</keyword>
<evidence type="ECO:0000256" key="5">
    <source>
        <dbReference type="ARBA" id="ARBA00022989"/>
    </source>
</evidence>
<comment type="subcellular location">
    <subcellularLocation>
        <location evidence="1">Cell membrane</location>
        <topology evidence="1">Multi-pass membrane protein</topology>
    </subcellularLocation>
</comment>
<comment type="similarity">
    <text evidence="2">Belongs to the GSP F family.</text>
</comment>
<evidence type="ECO:0000256" key="3">
    <source>
        <dbReference type="ARBA" id="ARBA00022475"/>
    </source>
</evidence>
<feature type="domain" description="Type II secretion system protein GspF" evidence="9">
    <location>
        <begin position="122"/>
        <end position="206"/>
    </location>
</feature>